<organism evidence="5">
    <name type="scientific">Candidatus Kentrum sp. LPFa</name>
    <dbReference type="NCBI Taxonomy" id="2126335"/>
    <lineage>
        <taxon>Bacteria</taxon>
        <taxon>Pseudomonadati</taxon>
        <taxon>Pseudomonadota</taxon>
        <taxon>Gammaproteobacteria</taxon>
        <taxon>Candidatus Kentrum</taxon>
    </lineage>
</organism>
<evidence type="ECO:0000259" key="2">
    <source>
        <dbReference type="Pfam" id="PF00534"/>
    </source>
</evidence>
<proteinExistence type="predicted"/>
<dbReference type="Pfam" id="PF13439">
    <property type="entry name" value="Glyco_transf_4"/>
    <property type="match status" value="1"/>
</dbReference>
<feature type="domain" description="Glycosyltransferase subfamily 4-like N-terminal" evidence="3">
    <location>
        <begin position="16"/>
        <end position="169"/>
    </location>
</feature>
<evidence type="ECO:0000256" key="1">
    <source>
        <dbReference type="ARBA" id="ARBA00022679"/>
    </source>
</evidence>
<dbReference type="EMBL" id="CAADFM010000333">
    <property type="protein sequence ID" value="VFK22129.1"/>
    <property type="molecule type" value="Genomic_DNA"/>
</dbReference>
<evidence type="ECO:0000259" key="3">
    <source>
        <dbReference type="Pfam" id="PF13439"/>
    </source>
</evidence>
<sequence>MKIGIDARALSYGLTGIGYYLLEVIKELKKLDVHITLFSTAPLLVPADSLTGISVITGSSTKPIPHLIWSELQLPLLLKKHPLDIFWGPAHRLPVLMPLSQATALTIHDLVWRKVPGTMRLYTRFQETLFMPRSLQRADIILAVSASTASDLSDYRPVFKDKIRYVPSGNGNSFLQSLDDNSDYQGNSPSSSCSSKLNKPYILFTGTIEPRKNLARLLAGFSALPKDLRQAFQLVIAGGKGWGTINLQDEIQKYKLTEQVIVTGYVSEKELSRLYAGAYCLAMPSLYEGFGMPILEANSFGVPVITSNTSSMPEVAGDAAILVDPLEIEDITRSLRMLLENRGLRETLSRRAIENAQRYSWEKTARLTLDAFKEAINSRNQRRKEV</sequence>
<name>A0A450Y0U0_9GAMM</name>
<dbReference type="CDD" id="cd03809">
    <property type="entry name" value="GT4_MtfB-like"/>
    <property type="match status" value="1"/>
</dbReference>
<dbReference type="PANTHER" id="PTHR46401:SF2">
    <property type="entry name" value="GLYCOSYLTRANSFERASE WBBK-RELATED"/>
    <property type="match status" value="1"/>
</dbReference>
<evidence type="ECO:0000313" key="4">
    <source>
        <dbReference type="EMBL" id="VFK22129.1"/>
    </source>
</evidence>
<gene>
    <name evidence="4" type="ORF">BECKLPF1236A_GA0070988_103333</name>
    <name evidence="5" type="ORF">BECKLPF1236C_GA0070990_103363</name>
</gene>
<dbReference type="GO" id="GO:0016757">
    <property type="term" value="F:glycosyltransferase activity"/>
    <property type="evidence" value="ECO:0007669"/>
    <property type="project" value="InterPro"/>
</dbReference>
<keyword evidence="1 5" id="KW-0808">Transferase</keyword>
<reference evidence="5" key="1">
    <citation type="submission" date="2019-02" db="EMBL/GenBank/DDBJ databases">
        <authorList>
            <person name="Gruber-Vodicka R. H."/>
            <person name="Seah K. B. B."/>
        </authorList>
    </citation>
    <scope>NUCLEOTIDE SEQUENCE</scope>
    <source>
        <strain evidence="4">BECK_S312</strain>
        <strain evidence="5">BECK_S426</strain>
    </source>
</reference>
<dbReference type="EMBL" id="CAADFP010000336">
    <property type="protein sequence ID" value="VFK35139.1"/>
    <property type="molecule type" value="Genomic_DNA"/>
</dbReference>
<feature type="domain" description="Glycosyl transferase family 1" evidence="2">
    <location>
        <begin position="196"/>
        <end position="353"/>
    </location>
</feature>
<dbReference type="InterPro" id="IPR001296">
    <property type="entry name" value="Glyco_trans_1"/>
</dbReference>
<dbReference type="Gene3D" id="3.40.50.2000">
    <property type="entry name" value="Glycogen Phosphorylase B"/>
    <property type="match status" value="2"/>
</dbReference>
<dbReference type="FunFam" id="3.40.50.2000:FF:000119">
    <property type="entry name" value="Glycosyl transferase group 1"/>
    <property type="match status" value="1"/>
</dbReference>
<dbReference type="SUPFAM" id="SSF53756">
    <property type="entry name" value="UDP-Glycosyltransferase/glycogen phosphorylase"/>
    <property type="match status" value="1"/>
</dbReference>
<dbReference type="PANTHER" id="PTHR46401">
    <property type="entry name" value="GLYCOSYLTRANSFERASE WBBK-RELATED"/>
    <property type="match status" value="1"/>
</dbReference>
<evidence type="ECO:0000313" key="5">
    <source>
        <dbReference type="EMBL" id="VFK35139.1"/>
    </source>
</evidence>
<dbReference type="Pfam" id="PF00534">
    <property type="entry name" value="Glycos_transf_1"/>
    <property type="match status" value="1"/>
</dbReference>
<accession>A0A450Y0U0</accession>
<dbReference type="AlphaFoldDB" id="A0A450Y0U0"/>
<dbReference type="InterPro" id="IPR028098">
    <property type="entry name" value="Glyco_trans_4-like_N"/>
</dbReference>
<dbReference type="GO" id="GO:0009103">
    <property type="term" value="P:lipopolysaccharide biosynthetic process"/>
    <property type="evidence" value="ECO:0007669"/>
    <property type="project" value="TreeGrafter"/>
</dbReference>
<protein>
    <submittedName>
        <fullName evidence="5">Glycosyltransferase involved in cell wall bisynthesis</fullName>
    </submittedName>
</protein>